<feature type="domain" description="MurNAc-LAA" evidence="3">
    <location>
        <begin position="167"/>
        <end position="286"/>
    </location>
</feature>
<dbReference type="CDD" id="cd02696">
    <property type="entry name" value="MurNAc-LAA"/>
    <property type="match status" value="1"/>
</dbReference>
<reference evidence="4 5" key="1">
    <citation type="submission" date="2023-10" db="EMBL/GenBank/DDBJ databases">
        <title>Paenibacillus strain PFR10 Genome sequencing and assembly.</title>
        <authorList>
            <person name="Kim I."/>
        </authorList>
    </citation>
    <scope>NUCLEOTIDE SEQUENCE [LARGE SCALE GENOMIC DNA]</scope>
    <source>
        <strain evidence="4 5">PFR10</strain>
    </source>
</reference>
<proteinExistence type="predicted"/>
<evidence type="ECO:0000259" key="3">
    <source>
        <dbReference type="SMART" id="SM00646"/>
    </source>
</evidence>
<dbReference type="RefSeq" id="WP_315955666.1">
    <property type="nucleotide sequence ID" value="NZ_JAWCUD010000016.1"/>
</dbReference>
<comment type="caution">
    <text evidence="4">The sequence shown here is derived from an EMBL/GenBank/DDBJ whole genome shotgun (WGS) entry which is preliminary data.</text>
</comment>
<dbReference type="EC" id="3.5.1.28" evidence="4"/>
<dbReference type="EMBL" id="JAWCUD010000016">
    <property type="protein sequence ID" value="MDU0205792.1"/>
    <property type="molecule type" value="Genomic_DNA"/>
</dbReference>
<dbReference type="Proteomes" id="UP001260980">
    <property type="component" value="Unassembled WGS sequence"/>
</dbReference>
<dbReference type="SUPFAM" id="SSF53187">
    <property type="entry name" value="Zn-dependent exopeptidases"/>
    <property type="match status" value="1"/>
</dbReference>
<dbReference type="SMART" id="SM00646">
    <property type="entry name" value="Ami_3"/>
    <property type="match status" value="1"/>
</dbReference>
<accession>A0ABU3RNP0</accession>
<evidence type="ECO:0000256" key="2">
    <source>
        <dbReference type="SAM" id="MobiDB-lite"/>
    </source>
</evidence>
<keyword evidence="1 4" id="KW-0378">Hydrolase</keyword>
<keyword evidence="5" id="KW-1185">Reference proteome</keyword>
<dbReference type="GO" id="GO:0008745">
    <property type="term" value="F:N-acetylmuramoyl-L-alanine amidase activity"/>
    <property type="evidence" value="ECO:0007669"/>
    <property type="project" value="UniProtKB-EC"/>
</dbReference>
<protein>
    <submittedName>
        <fullName evidence="4">N-acetylmuramoyl-L-alanine amidase</fullName>
        <ecNumber evidence="4">3.5.1.28</ecNumber>
    </submittedName>
</protein>
<sequence length="296" mass="30833">MIVGKRAMPLVAMGVLVLVVGLLVACGGERAGVADSLPAVETPVVSVPPTAAAVAVQEKELVPMPTAHAAETGAAPVESPAVARKLVMLDPGHQRHGNNAPEAVGPDTREVKPKVSSGTVGVRTKKPEYVLNLEVSQLVKAELVKRGIEVAMTRESHEVDISNKQRAEMANEAGAALAVRLHADGDSSPKTSGFSVLYPSAASAALKPIAADSRQAAGFIAERLKAATGTGGRGLSERSDLSGFNWSKVPVVLVELGFMTNPEEDERLSEAEYQQKLAIGIADGIERFLNAGSPAR</sequence>
<name>A0ABU3RNP0_9BACL</name>
<dbReference type="Gene3D" id="3.40.630.40">
    <property type="entry name" value="Zn-dependent exopeptidases"/>
    <property type="match status" value="1"/>
</dbReference>
<organism evidence="4 5">
    <name type="scientific">Paenibacillus violae</name>
    <dbReference type="NCBI Taxonomy" id="3077234"/>
    <lineage>
        <taxon>Bacteria</taxon>
        <taxon>Bacillati</taxon>
        <taxon>Bacillota</taxon>
        <taxon>Bacilli</taxon>
        <taxon>Bacillales</taxon>
        <taxon>Paenibacillaceae</taxon>
        <taxon>Paenibacillus</taxon>
    </lineage>
</organism>
<dbReference type="InterPro" id="IPR050695">
    <property type="entry name" value="N-acetylmuramoyl_amidase_3"/>
</dbReference>
<dbReference type="PANTHER" id="PTHR30404:SF0">
    <property type="entry name" value="N-ACETYLMURAMOYL-L-ALANINE AMIDASE AMIC"/>
    <property type="match status" value="1"/>
</dbReference>
<evidence type="ECO:0000313" key="4">
    <source>
        <dbReference type="EMBL" id="MDU0205792.1"/>
    </source>
</evidence>
<gene>
    <name evidence="4" type="ORF">RQP52_32420</name>
</gene>
<dbReference type="InterPro" id="IPR002508">
    <property type="entry name" value="MurNAc-LAA_cat"/>
</dbReference>
<feature type="region of interest" description="Disordered" evidence="2">
    <location>
        <begin position="91"/>
        <end position="119"/>
    </location>
</feature>
<dbReference type="Pfam" id="PF01520">
    <property type="entry name" value="Amidase_3"/>
    <property type="match status" value="1"/>
</dbReference>
<evidence type="ECO:0000256" key="1">
    <source>
        <dbReference type="ARBA" id="ARBA00022801"/>
    </source>
</evidence>
<evidence type="ECO:0000313" key="5">
    <source>
        <dbReference type="Proteomes" id="UP001260980"/>
    </source>
</evidence>
<dbReference type="PROSITE" id="PS51257">
    <property type="entry name" value="PROKAR_LIPOPROTEIN"/>
    <property type="match status" value="1"/>
</dbReference>
<dbReference type="PANTHER" id="PTHR30404">
    <property type="entry name" value="N-ACETYLMURAMOYL-L-ALANINE AMIDASE"/>
    <property type="match status" value="1"/>
</dbReference>